<dbReference type="InterPro" id="IPR050342">
    <property type="entry name" value="HMGB"/>
</dbReference>
<feature type="compositionally biased region" description="Polar residues" evidence="6">
    <location>
        <begin position="58"/>
        <end position="70"/>
    </location>
</feature>
<protein>
    <recommendedName>
        <fullName evidence="7">HMG box domain-containing protein</fullName>
    </recommendedName>
</protein>
<feature type="compositionally biased region" description="Polar residues" evidence="6">
    <location>
        <begin position="228"/>
        <end position="240"/>
    </location>
</feature>
<dbReference type="InterPro" id="IPR009071">
    <property type="entry name" value="HMG_box_dom"/>
</dbReference>
<feature type="region of interest" description="Disordered" evidence="6">
    <location>
        <begin position="181"/>
        <end position="333"/>
    </location>
</feature>
<feature type="compositionally biased region" description="Polar residues" evidence="6">
    <location>
        <begin position="271"/>
        <end position="298"/>
    </location>
</feature>
<dbReference type="Pfam" id="PF00505">
    <property type="entry name" value="HMG_box"/>
    <property type="match status" value="1"/>
</dbReference>
<feature type="region of interest" description="Disordered" evidence="6">
    <location>
        <begin position="58"/>
        <end position="112"/>
    </location>
</feature>
<dbReference type="PROSITE" id="PS50118">
    <property type="entry name" value="HMG_BOX_2"/>
    <property type="match status" value="1"/>
</dbReference>
<keyword evidence="2 4" id="KW-0238">DNA-binding</keyword>
<dbReference type="InterPro" id="IPR056513">
    <property type="entry name" value="INO80F"/>
</dbReference>
<feature type="coiled-coil region" evidence="5">
    <location>
        <begin position="3"/>
        <end position="58"/>
    </location>
</feature>
<feature type="coiled-coil region" evidence="5">
    <location>
        <begin position="154"/>
        <end position="181"/>
    </location>
</feature>
<dbReference type="Pfam" id="PF24245">
    <property type="entry name" value="INO80F"/>
    <property type="match status" value="1"/>
</dbReference>
<dbReference type="PANTHER" id="PTHR48112">
    <property type="entry name" value="HIGH MOBILITY GROUP PROTEIN DSP1"/>
    <property type="match status" value="1"/>
</dbReference>
<feature type="domain" description="HMG box" evidence="7">
    <location>
        <begin position="111"/>
        <end position="179"/>
    </location>
</feature>
<dbReference type="EMBL" id="JAIXMP010000008">
    <property type="protein sequence ID" value="KAI9269300.1"/>
    <property type="molecule type" value="Genomic_DNA"/>
</dbReference>
<comment type="caution">
    <text evidence="8">The sequence shown here is derived from an EMBL/GenBank/DDBJ whole genome shotgun (WGS) entry which is preliminary data.</text>
</comment>
<dbReference type="PRINTS" id="PR00886">
    <property type="entry name" value="HIGHMOBLTY12"/>
</dbReference>
<feature type="compositionally biased region" description="Low complexity" evidence="6">
    <location>
        <begin position="213"/>
        <end position="225"/>
    </location>
</feature>
<evidence type="ECO:0000256" key="4">
    <source>
        <dbReference type="PROSITE-ProRule" id="PRU00267"/>
    </source>
</evidence>
<dbReference type="InterPro" id="IPR036910">
    <property type="entry name" value="HMG_box_dom_sf"/>
</dbReference>
<dbReference type="Gene3D" id="1.10.30.10">
    <property type="entry name" value="High mobility group box domain"/>
    <property type="match status" value="1"/>
</dbReference>
<sequence length="333" mass="37142">MAEDKYRSKYKELKRRVRDIEEENDILHVRIHKARKSINRLRLERTFLLERMEKIHNQSNRGGNSANTINDSDHSDIGYDDEMYRSNQHGKRGRIDKMLKTPKKKKDPNAPKGPGNVFFLYCRLERDKIKDEFPQENLGDVTKLLGQKWKGLTKDEKQKYYDMYRKEMEEYEEAMKTYVANGGSANPVTSTDDPASQPPDDDDEEPVEDEEVAAAAEDAAAAAAVGISTMSSPTHLSSAASPPELHSDPIIPQTDEDGDIDMIAPAGGLATASSSTREVPAEPTSSATSPAHVPSTTVQDDEELSVLSDEKPQQSKSNQSSDWRPAEESNTST</sequence>
<comment type="subcellular location">
    <subcellularLocation>
        <location evidence="1">Nucleus</location>
    </subcellularLocation>
</comment>
<organism evidence="8 9">
    <name type="scientific">Phascolomyces articulosus</name>
    <dbReference type="NCBI Taxonomy" id="60185"/>
    <lineage>
        <taxon>Eukaryota</taxon>
        <taxon>Fungi</taxon>
        <taxon>Fungi incertae sedis</taxon>
        <taxon>Mucoromycota</taxon>
        <taxon>Mucoromycotina</taxon>
        <taxon>Mucoromycetes</taxon>
        <taxon>Mucorales</taxon>
        <taxon>Lichtheimiaceae</taxon>
        <taxon>Phascolomyces</taxon>
    </lineage>
</organism>
<reference evidence="8" key="1">
    <citation type="journal article" date="2022" name="IScience">
        <title>Evolution of zygomycete secretomes and the origins of terrestrial fungal ecologies.</title>
        <authorList>
            <person name="Chang Y."/>
            <person name="Wang Y."/>
            <person name="Mondo S."/>
            <person name="Ahrendt S."/>
            <person name="Andreopoulos W."/>
            <person name="Barry K."/>
            <person name="Beard J."/>
            <person name="Benny G.L."/>
            <person name="Blankenship S."/>
            <person name="Bonito G."/>
            <person name="Cuomo C."/>
            <person name="Desiro A."/>
            <person name="Gervers K.A."/>
            <person name="Hundley H."/>
            <person name="Kuo A."/>
            <person name="LaButti K."/>
            <person name="Lang B.F."/>
            <person name="Lipzen A."/>
            <person name="O'Donnell K."/>
            <person name="Pangilinan J."/>
            <person name="Reynolds N."/>
            <person name="Sandor L."/>
            <person name="Smith M.E."/>
            <person name="Tsang A."/>
            <person name="Grigoriev I.V."/>
            <person name="Stajich J.E."/>
            <person name="Spatafora J.W."/>
        </authorList>
    </citation>
    <scope>NUCLEOTIDE SEQUENCE</scope>
    <source>
        <strain evidence="8">RSA 2281</strain>
    </source>
</reference>
<evidence type="ECO:0000256" key="6">
    <source>
        <dbReference type="SAM" id="MobiDB-lite"/>
    </source>
</evidence>
<accession>A0AAD5PG39</accession>
<keyword evidence="3 4" id="KW-0539">Nucleus</keyword>
<evidence type="ECO:0000256" key="5">
    <source>
        <dbReference type="SAM" id="Coils"/>
    </source>
</evidence>
<evidence type="ECO:0000313" key="9">
    <source>
        <dbReference type="Proteomes" id="UP001209540"/>
    </source>
</evidence>
<feature type="DNA-binding region" description="HMG box" evidence="4">
    <location>
        <begin position="111"/>
        <end position="179"/>
    </location>
</feature>
<proteinExistence type="predicted"/>
<reference evidence="8" key="2">
    <citation type="submission" date="2023-02" db="EMBL/GenBank/DDBJ databases">
        <authorList>
            <consortium name="DOE Joint Genome Institute"/>
            <person name="Mondo S.J."/>
            <person name="Chang Y."/>
            <person name="Wang Y."/>
            <person name="Ahrendt S."/>
            <person name="Andreopoulos W."/>
            <person name="Barry K."/>
            <person name="Beard J."/>
            <person name="Benny G.L."/>
            <person name="Blankenship S."/>
            <person name="Bonito G."/>
            <person name="Cuomo C."/>
            <person name="Desiro A."/>
            <person name="Gervers K.A."/>
            <person name="Hundley H."/>
            <person name="Kuo A."/>
            <person name="LaButti K."/>
            <person name="Lang B.F."/>
            <person name="Lipzen A."/>
            <person name="O'Donnell K."/>
            <person name="Pangilinan J."/>
            <person name="Reynolds N."/>
            <person name="Sandor L."/>
            <person name="Smith M.W."/>
            <person name="Tsang A."/>
            <person name="Grigoriev I.V."/>
            <person name="Stajich J.E."/>
            <person name="Spatafora J.W."/>
        </authorList>
    </citation>
    <scope>NUCLEOTIDE SEQUENCE</scope>
    <source>
        <strain evidence="8">RSA 2281</strain>
    </source>
</reference>
<feature type="compositionally biased region" description="Polar residues" evidence="6">
    <location>
        <begin position="314"/>
        <end position="333"/>
    </location>
</feature>
<evidence type="ECO:0000313" key="8">
    <source>
        <dbReference type="EMBL" id="KAI9269300.1"/>
    </source>
</evidence>
<dbReference type="GO" id="GO:0005634">
    <property type="term" value="C:nucleus"/>
    <property type="evidence" value="ECO:0007669"/>
    <property type="project" value="UniProtKB-SubCell"/>
</dbReference>
<feature type="compositionally biased region" description="Acidic residues" evidence="6">
    <location>
        <begin position="199"/>
        <end position="212"/>
    </location>
</feature>
<evidence type="ECO:0000259" key="7">
    <source>
        <dbReference type="PROSITE" id="PS50118"/>
    </source>
</evidence>
<name>A0AAD5PG39_9FUNG</name>
<dbReference type="Proteomes" id="UP001209540">
    <property type="component" value="Unassembled WGS sequence"/>
</dbReference>
<evidence type="ECO:0000256" key="1">
    <source>
        <dbReference type="ARBA" id="ARBA00004123"/>
    </source>
</evidence>
<dbReference type="SMART" id="SM00398">
    <property type="entry name" value="HMG"/>
    <property type="match status" value="1"/>
</dbReference>
<evidence type="ECO:0000256" key="2">
    <source>
        <dbReference type="ARBA" id="ARBA00023125"/>
    </source>
</evidence>
<keyword evidence="9" id="KW-1185">Reference proteome</keyword>
<dbReference type="SUPFAM" id="SSF47095">
    <property type="entry name" value="HMG-box"/>
    <property type="match status" value="1"/>
</dbReference>
<evidence type="ECO:0000256" key="3">
    <source>
        <dbReference type="ARBA" id="ARBA00023242"/>
    </source>
</evidence>
<dbReference type="AlphaFoldDB" id="A0AAD5PG39"/>
<feature type="compositionally biased region" description="Polar residues" evidence="6">
    <location>
        <begin position="183"/>
        <end position="194"/>
    </location>
</feature>
<keyword evidence="5" id="KW-0175">Coiled coil</keyword>
<dbReference type="GO" id="GO:0003677">
    <property type="term" value="F:DNA binding"/>
    <property type="evidence" value="ECO:0007669"/>
    <property type="project" value="UniProtKB-UniRule"/>
</dbReference>
<gene>
    <name evidence="8" type="ORF">BDA99DRAFT_535371</name>
</gene>